<dbReference type="PATRIC" id="fig|1449351.3.peg.3595"/>
<evidence type="ECO:0000256" key="3">
    <source>
        <dbReference type="ARBA" id="ARBA00022839"/>
    </source>
</evidence>
<dbReference type="AlphaFoldDB" id="X7F3T1"/>
<sequence>MLANHPTPEDILQQLLAATPAFTRDAPRDQRGIYALIDHLGRIRYIGSTSSRSQTLYERIHQRHRTGSEDSSHYYSRMYNTGRMWRQRNHPATKADGDIAKKLRNEFIAEHCRAVWVALPDEVNIAALEHAALRIAPTEMIAWNYRGTEAYEEPVDLVDQTITRLGLNASERAALDRQRQRFTGRTGMPASHASSTAYETGLPPFPDGAVRFFALDVETANRDRGSICQVGVAAVSEDYNIETWMTYVDPKTDDWSCSFVHGITGKDVAGSPTFPQVIEFLRGHLGQHTVYQHSGFDRSAVNAACASYGMVPPSWDWQDSVQIARRAWPELKGNGGHGLASLKKHLKLDFQHHDAGEDARAAAEVVLRAETTHAAAAELPSRDEHTDGAPLRGERFHTEGDGPRLIGETCITQGNITHKHIYLRAFIDAFPPDALGGSNKASVAQRKVTVDWGGPMPVITDLDGSKKFFRDRGWVRPFFEMNNVSPGVVVAVEEVAPYHYQVRCRARNEVF</sequence>
<dbReference type="InterPro" id="IPR013520">
    <property type="entry name" value="Ribonucl_H"/>
</dbReference>
<protein>
    <recommendedName>
        <fullName evidence="5">Exonuclease domain-containing protein</fullName>
    </recommendedName>
</protein>
<keyword evidence="1" id="KW-0540">Nuclease</keyword>
<comment type="caution">
    <text evidence="6">The sequence shown here is derived from an EMBL/GenBank/DDBJ whole genome shotgun (WGS) entry which is preliminary data.</text>
</comment>
<feature type="region of interest" description="Disordered" evidence="4">
    <location>
        <begin position="178"/>
        <end position="198"/>
    </location>
</feature>
<dbReference type="GO" id="GO:0006259">
    <property type="term" value="P:DNA metabolic process"/>
    <property type="evidence" value="ECO:0007669"/>
    <property type="project" value="UniProtKB-ARBA"/>
</dbReference>
<organism evidence="6 7">
    <name type="scientific">Roseivivax isoporae LMG 25204</name>
    <dbReference type="NCBI Taxonomy" id="1449351"/>
    <lineage>
        <taxon>Bacteria</taxon>
        <taxon>Pseudomonadati</taxon>
        <taxon>Pseudomonadota</taxon>
        <taxon>Alphaproteobacteria</taxon>
        <taxon>Rhodobacterales</taxon>
        <taxon>Roseobacteraceae</taxon>
        <taxon>Roseivivax</taxon>
    </lineage>
</organism>
<evidence type="ECO:0000259" key="5">
    <source>
        <dbReference type="SMART" id="SM00479"/>
    </source>
</evidence>
<dbReference type="EMBL" id="JAME01000032">
    <property type="protein sequence ID" value="ETX27460.1"/>
    <property type="molecule type" value="Genomic_DNA"/>
</dbReference>
<evidence type="ECO:0000256" key="4">
    <source>
        <dbReference type="SAM" id="MobiDB-lite"/>
    </source>
</evidence>
<dbReference type="SMART" id="SM00479">
    <property type="entry name" value="EXOIII"/>
    <property type="match status" value="1"/>
</dbReference>
<dbReference type="PANTHER" id="PTHR30231:SF4">
    <property type="entry name" value="PROTEIN NEN2"/>
    <property type="match status" value="1"/>
</dbReference>
<dbReference type="eggNOG" id="COG0847">
    <property type="taxonomic scope" value="Bacteria"/>
</dbReference>
<accession>X7F3T1</accession>
<dbReference type="Gene3D" id="3.30.420.10">
    <property type="entry name" value="Ribonuclease H-like superfamily/Ribonuclease H"/>
    <property type="match status" value="1"/>
</dbReference>
<evidence type="ECO:0000313" key="6">
    <source>
        <dbReference type="EMBL" id="ETX27460.1"/>
    </source>
</evidence>
<dbReference type="RefSeq" id="WP_244437629.1">
    <property type="nucleotide sequence ID" value="NZ_JAME01000032.1"/>
</dbReference>
<evidence type="ECO:0000256" key="1">
    <source>
        <dbReference type="ARBA" id="ARBA00022722"/>
    </source>
</evidence>
<name>X7F3T1_9RHOB</name>
<dbReference type="Proteomes" id="UP000023430">
    <property type="component" value="Unassembled WGS sequence"/>
</dbReference>
<keyword evidence="3" id="KW-0269">Exonuclease</keyword>
<dbReference type="PANTHER" id="PTHR30231">
    <property type="entry name" value="DNA POLYMERASE III SUBUNIT EPSILON"/>
    <property type="match status" value="1"/>
</dbReference>
<dbReference type="GO" id="GO:0003676">
    <property type="term" value="F:nucleic acid binding"/>
    <property type="evidence" value="ECO:0007669"/>
    <property type="project" value="InterPro"/>
</dbReference>
<feature type="region of interest" description="Disordered" evidence="4">
    <location>
        <begin position="379"/>
        <end position="399"/>
    </location>
</feature>
<evidence type="ECO:0000256" key="2">
    <source>
        <dbReference type="ARBA" id="ARBA00022801"/>
    </source>
</evidence>
<keyword evidence="2" id="KW-0378">Hydrolase</keyword>
<dbReference type="SUPFAM" id="SSF53098">
    <property type="entry name" value="Ribonuclease H-like"/>
    <property type="match status" value="1"/>
</dbReference>
<dbReference type="STRING" id="1449351.RISW2_13615"/>
<reference evidence="6 7" key="1">
    <citation type="submission" date="2014-01" db="EMBL/GenBank/DDBJ databases">
        <title>Roseivivax isoporae LMG 25204 Genome Sequencing.</title>
        <authorList>
            <person name="Lai Q."/>
            <person name="Li G."/>
            <person name="Shao Z."/>
        </authorList>
    </citation>
    <scope>NUCLEOTIDE SEQUENCE [LARGE SCALE GENOMIC DNA]</scope>
    <source>
        <strain evidence="6 7">LMG 25204</strain>
    </source>
</reference>
<gene>
    <name evidence="6" type="ORF">RISW2_13615</name>
</gene>
<keyword evidence="7" id="KW-1185">Reference proteome</keyword>
<dbReference type="InterPro" id="IPR012337">
    <property type="entry name" value="RNaseH-like_sf"/>
</dbReference>
<dbReference type="InterPro" id="IPR036397">
    <property type="entry name" value="RNaseH_sf"/>
</dbReference>
<proteinExistence type="predicted"/>
<feature type="compositionally biased region" description="Basic and acidic residues" evidence="4">
    <location>
        <begin position="380"/>
        <end position="399"/>
    </location>
</feature>
<feature type="domain" description="Exonuclease" evidence="5">
    <location>
        <begin position="211"/>
        <end position="375"/>
    </location>
</feature>
<dbReference type="Pfam" id="PF00929">
    <property type="entry name" value="RNase_T"/>
    <property type="match status" value="1"/>
</dbReference>
<evidence type="ECO:0000313" key="7">
    <source>
        <dbReference type="Proteomes" id="UP000023430"/>
    </source>
</evidence>
<dbReference type="GO" id="GO:0008408">
    <property type="term" value="F:3'-5' exonuclease activity"/>
    <property type="evidence" value="ECO:0007669"/>
    <property type="project" value="TreeGrafter"/>
</dbReference>